<feature type="transmembrane region" description="Helical" evidence="1">
    <location>
        <begin position="163"/>
        <end position="180"/>
    </location>
</feature>
<comment type="caution">
    <text evidence="3">The sequence shown here is derived from an EMBL/GenBank/DDBJ whole genome shotgun (WGS) entry which is preliminary data.</text>
</comment>
<feature type="transmembrane region" description="Helical" evidence="1">
    <location>
        <begin position="47"/>
        <end position="69"/>
    </location>
</feature>
<evidence type="ECO:0000313" key="4">
    <source>
        <dbReference type="Proteomes" id="UP000244069"/>
    </source>
</evidence>
<dbReference type="EMBL" id="QBKN01000008">
    <property type="protein sequence ID" value="PTX48837.1"/>
    <property type="molecule type" value="Genomic_DNA"/>
</dbReference>
<feature type="transmembrane region" description="Helical" evidence="1">
    <location>
        <begin position="135"/>
        <end position="157"/>
    </location>
</feature>
<dbReference type="PANTHER" id="PTHR33802:SF1">
    <property type="entry name" value="XK-RELATED PROTEIN"/>
    <property type="match status" value="1"/>
</dbReference>
<keyword evidence="2" id="KW-0732">Signal</keyword>
<dbReference type="OrthoDB" id="5189031at2"/>
<organism evidence="3 4">
    <name type="scientific">Allosediminivita pacifica</name>
    <dbReference type="NCBI Taxonomy" id="1267769"/>
    <lineage>
        <taxon>Bacteria</taxon>
        <taxon>Pseudomonadati</taxon>
        <taxon>Pseudomonadota</taxon>
        <taxon>Alphaproteobacteria</taxon>
        <taxon>Rhodobacterales</taxon>
        <taxon>Paracoccaceae</taxon>
        <taxon>Allosediminivita</taxon>
    </lineage>
</organism>
<evidence type="ECO:0000313" key="3">
    <source>
        <dbReference type="EMBL" id="PTX48837.1"/>
    </source>
</evidence>
<gene>
    <name evidence="3" type="ORF">C8N44_108115</name>
</gene>
<sequence length="233" mass="24967">MNRLWAILCFVAALAFAASPFFTGGFDGFDPSQFPAPQDDPPVQPSGYAFSIWGLIYLWLLAGTGFGLLRRWADPDWAPMRPPLLVSLAVGAIWLPVANVSPVLATLLIWIMLAGALVSLFRVGDTDRWLQQAPVALLAGWLTAAACVALGLLLAGYEWLPETPAALIALSIAVIIAVTTQYRLHRAPEYGITVIWALVGVIVSNSQPFNAAVTLLALLGIFAILALRGTDTE</sequence>
<accession>A0A2T6AYF2</accession>
<feature type="transmembrane region" description="Helical" evidence="1">
    <location>
        <begin position="81"/>
        <end position="97"/>
    </location>
</feature>
<dbReference type="Proteomes" id="UP000244069">
    <property type="component" value="Unassembled WGS sequence"/>
</dbReference>
<keyword evidence="1" id="KW-0472">Membrane</keyword>
<keyword evidence="4" id="KW-1185">Reference proteome</keyword>
<feature type="transmembrane region" description="Helical" evidence="1">
    <location>
        <begin position="187"/>
        <end position="203"/>
    </location>
</feature>
<feature type="transmembrane region" description="Helical" evidence="1">
    <location>
        <begin position="209"/>
        <end position="227"/>
    </location>
</feature>
<reference evidence="3 4" key="1">
    <citation type="submission" date="2018-04" db="EMBL/GenBank/DDBJ databases">
        <title>Genomic Encyclopedia of Archaeal and Bacterial Type Strains, Phase II (KMG-II): from individual species to whole genera.</title>
        <authorList>
            <person name="Goeker M."/>
        </authorList>
    </citation>
    <scope>NUCLEOTIDE SEQUENCE [LARGE SCALE GENOMIC DNA]</scope>
    <source>
        <strain evidence="3 4">DSM 29329</strain>
    </source>
</reference>
<dbReference type="AlphaFoldDB" id="A0A2T6AYF2"/>
<feature type="chain" id="PRO_5015601372" description="Seryl-tRNA synthetase" evidence="2">
    <location>
        <begin position="18"/>
        <end position="233"/>
    </location>
</feature>
<evidence type="ECO:0000256" key="2">
    <source>
        <dbReference type="SAM" id="SignalP"/>
    </source>
</evidence>
<feature type="transmembrane region" description="Helical" evidence="1">
    <location>
        <begin position="103"/>
        <end position="123"/>
    </location>
</feature>
<name>A0A2T6AYF2_9RHOB</name>
<feature type="signal peptide" evidence="2">
    <location>
        <begin position="1"/>
        <end position="17"/>
    </location>
</feature>
<keyword evidence="1" id="KW-1133">Transmembrane helix</keyword>
<proteinExistence type="predicted"/>
<dbReference type="PANTHER" id="PTHR33802">
    <property type="entry name" value="SI:CH211-161H7.5-RELATED"/>
    <property type="match status" value="1"/>
</dbReference>
<evidence type="ECO:0008006" key="5">
    <source>
        <dbReference type="Google" id="ProtNLM"/>
    </source>
</evidence>
<evidence type="ECO:0000256" key="1">
    <source>
        <dbReference type="SAM" id="Phobius"/>
    </source>
</evidence>
<keyword evidence="1" id="KW-0812">Transmembrane</keyword>
<protein>
    <recommendedName>
        <fullName evidence="5">Seryl-tRNA synthetase</fullName>
    </recommendedName>
</protein>
<dbReference type="RefSeq" id="WP_107975704.1">
    <property type="nucleotide sequence ID" value="NZ_BMEZ01000009.1"/>
</dbReference>